<evidence type="ECO:0000313" key="3">
    <source>
        <dbReference type="Proteomes" id="UP001175001"/>
    </source>
</evidence>
<evidence type="ECO:0000313" key="2">
    <source>
        <dbReference type="EMBL" id="KAK0658168.1"/>
    </source>
</evidence>
<feature type="region of interest" description="Disordered" evidence="1">
    <location>
        <begin position="19"/>
        <end position="69"/>
    </location>
</feature>
<gene>
    <name evidence="2" type="ORF">DIS24_g4939</name>
</gene>
<dbReference type="AlphaFoldDB" id="A0AA39YT75"/>
<comment type="caution">
    <text evidence="2">The sequence shown here is derived from an EMBL/GenBank/DDBJ whole genome shotgun (WGS) entry which is preliminary data.</text>
</comment>
<reference evidence="2" key="1">
    <citation type="submission" date="2023-06" db="EMBL/GenBank/DDBJ databases">
        <title>Multi-omics analyses reveal the molecular pathogenesis toolkit of Lasiodiplodia hormozganensis, a cross-kingdom pathogen.</title>
        <authorList>
            <person name="Felix C."/>
            <person name="Meneses R."/>
            <person name="Goncalves M.F.M."/>
            <person name="Tilleman L."/>
            <person name="Duarte A.S."/>
            <person name="Jorrin-Novo J.V."/>
            <person name="Van De Peer Y."/>
            <person name="Deforce D."/>
            <person name="Van Nieuwerburgh F."/>
            <person name="Esteves A.C."/>
            <person name="Alves A."/>
        </authorList>
    </citation>
    <scope>NUCLEOTIDE SEQUENCE</scope>
    <source>
        <strain evidence="2">CBS 339.90</strain>
    </source>
</reference>
<accession>A0AA39YT75</accession>
<feature type="compositionally biased region" description="Basic and acidic residues" evidence="1">
    <location>
        <begin position="50"/>
        <end position="60"/>
    </location>
</feature>
<keyword evidence="3" id="KW-1185">Reference proteome</keyword>
<evidence type="ECO:0000256" key="1">
    <source>
        <dbReference type="SAM" id="MobiDB-lite"/>
    </source>
</evidence>
<organism evidence="2 3">
    <name type="scientific">Lasiodiplodia hormozganensis</name>
    <dbReference type="NCBI Taxonomy" id="869390"/>
    <lineage>
        <taxon>Eukaryota</taxon>
        <taxon>Fungi</taxon>
        <taxon>Dikarya</taxon>
        <taxon>Ascomycota</taxon>
        <taxon>Pezizomycotina</taxon>
        <taxon>Dothideomycetes</taxon>
        <taxon>Dothideomycetes incertae sedis</taxon>
        <taxon>Botryosphaeriales</taxon>
        <taxon>Botryosphaeriaceae</taxon>
        <taxon>Lasiodiplodia</taxon>
    </lineage>
</organism>
<proteinExistence type="predicted"/>
<dbReference type="Proteomes" id="UP001175001">
    <property type="component" value="Unassembled WGS sequence"/>
</dbReference>
<protein>
    <submittedName>
        <fullName evidence="2">Uncharacterized protein</fullName>
    </submittedName>
</protein>
<name>A0AA39YT75_9PEZI</name>
<sequence length="117" mass="12531">MHILMGFFPAGNASRPLAFDFPATAPPRENPDPADGQRLLIPTPDCNADEPQHKSADWRFHGGLSAPPTQKLHTKQRAALSLGDFYPVDSQAMAMTIMATELAQFGSNKGLGAEGLS</sequence>
<dbReference type="EMBL" id="JAUJDW010000019">
    <property type="protein sequence ID" value="KAK0658168.1"/>
    <property type="molecule type" value="Genomic_DNA"/>
</dbReference>